<dbReference type="AlphaFoldDB" id="A0A1I9FZI6"/>
<reference evidence="1" key="2">
    <citation type="submission" date="2012-12" db="EMBL/GenBank/DDBJ databases">
        <authorList>
            <consortium name="WormBase Consortium"/>
            <person name="Ghedin E."/>
            <person name="Paulini M."/>
        </authorList>
    </citation>
    <scope>NUCLEOTIDE SEQUENCE</scope>
    <source>
        <strain evidence="1">FR3</strain>
    </source>
</reference>
<name>A0A1I9FZI6_BRUMA</name>
<protein>
    <submittedName>
        <fullName evidence="1">Bm7958</fullName>
    </submittedName>
</protein>
<dbReference type="EMBL" id="LN855175">
    <property type="protein sequence ID" value="CDP90602.1"/>
    <property type="molecule type" value="Genomic_DNA"/>
</dbReference>
<sequence length="114" mass="13226">MILPNAFHRGNLPVITHYRDNCAASFDMCLRRNYWPFEIFLPAECRLRRLNVGGREDASVVFVRDFAFRAFNICAGRGFVCVKERLDVYAICTCYLFESTLEYDFCESIAQMSA</sequence>
<reference evidence="1" key="1">
    <citation type="journal article" date="2007" name="Science">
        <title>Draft genome of the filarial nematode parasite Brugia malayi.</title>
        <authorList>
            <person name="Ghedin E."/>
            <person name="Wang S."/>
            <person name="Spiro D."/>
            <person name="Caler E."/>
            <person name="Zhao Q."/>
            <person name="Crabtree J."/>
            <person name="Allen J.E."/>
            <person name="Delcher A.L."/>
            <person name="Guiliano D.B."/>
            <person name="Miranda-Saavedra D."/>
            <person name="Angiuoli S.V."/>
            <person name="Creasy T."/>
            <person name="Amedeo P."/>
            <person name="Haas B."/>
            <person name="El-Sayed N.M."/>
            <person name="Wortman J.R."/>
            <person name="Feldblyum T."/>
            <person name="Tallon L."/>
            <person name="Schatz M."/>
            <person name="Shumway M."/>
            <person name="Koo H."/>
            <person name="Salzberg S.L."/>
            <person name="Schobel S."/>
            <person name="Pertea M."/>
            <person name="Pop M."/>
            <person name="White O."/>
            <person name="Barton G.J."/>
            <person name="Carlow C.K."/>
            <person name="Crawford M.J."/>
            <person name="Daub J."/>
            <person name="Dimmic M.W."/>
            <person name="Estes C.F."/>
            <person name="Foster J.M."/>
            <person name="Ganatra M."/>
            <person name="Gregory W.F."/>
            <person name="Johnson N.M."/>
            <person name="Jin J."/>
            <person name="Komuniecki R."/>
            <person name="Korf I."/>
            <person name="Kumar S."/>
            <person name="Laney S."/>
            <person name="Li B.W."/>
            <person name="Li W."/>
            <person name="Lindblom T.H."/>
            <person name="Lustigman S."/>
            <person name="Ma D."/>
            <person name="Maina C.V."/>
            <person name="Martin D.M."/>
            <person name="McCarter J.P."/>
            <person name="McReynolds L."/>
            <person name="Mitreva M."/>
            <person name="Nutman T.B."/>
            <person name="Parkinson J."/>
            <person name="Peregrin-Alvarez J.M."/>
            <person name="Poole C."/>
            <person name="Ren Q."/>
            <person name="Saunders L."/>
            <person name="Sluder A.E."/>
            <person name="Smith K."/>
            <person name="Stanke M."/>
            <person name="Unnasch T.R."/>
            <person name="Ware J."/>
            <person name="Wei A.D."/>
            <person name="Weil G."/>
            <person name="Williams D.J."/>
            <person name="Zhang Y."/>
            <person name="Williams S.A."/>
            <person name="Fraser-Liggett C."/>
            <person name="Slatko B."/>
            <person name="Blaxter M.L."/>
            <person name="Scott A.L."/>
        </authorList>
    </citation>
    <scope>NUCLEOTIDE SEQUENCE</scope>
    <source>
        <strain evidence="1">FR3</strain>
    </source>
</reference>
<gene>
    <name evidence="1" type="primary">Bm7958</name>
    <name evidence="1" type="ORF">BM_Bm7958</name>
</gene>
<organism evidence="1">
    <name type="scientific">Brugia malayi</name>
    <name type="common">Filarial nematode worm</name>
    <dbReference type="NCBI Taxonomy" id="6279"/>
    <lineage>
        <taxon>Eukaryota</taxon>
        <taxon>Metazoa</taxon>
        <taxon>Ecdysozoa</taxon>
        <taxon>Nematoda</taxon>
        <taxon>Chromadorea</taxon>
        <taxon>Rhabditida</taxon>
        <taxon>Spirurina</taxon>
        <taxon>Spiruromorpha</taxon>
        <taxon>Filarioidea</taxon>
        <taxon>Onchocercidae</taxon>
        <taxon>Brugia</taxon>
    </lineage>
</organism>
<evidence type="ECO:0000313" key="1">
    <source>
        <dbReference type="EMBL" id="CDP90602.1"/>
    </source>
</evidence>
<accession>A0A1I9FZI6</accession>
<proteinExistence type="predicted"/>